<dbReference type="InterPro" id="IPR001949">
    <property type="entry name" value="NADH-UbQ_OxRdtase_51kDa_CS"/>
</dbReference>
<dbReference type="SUPFAM" id="SSF142019">
    <property type="entry name" value="Nqo1 FMN-binding domain-like"/>
    <property type="match status" value="1"/>
</dbReference>
<dbReference type="PROSITE" id="PS00644">
    <property type="entry name" value="COMPLEX1_51K_1"/>
    <property type="match status" value="1"/>
</dbReference>
<keyword evidence="5" id="KW-0411">Iron-sulfur</keyword>
<organism evidence="7">
    <name type="scientific">uncultured Mycobacterium sp</name>
    <dbReference type="NCBI Taxonomy" id="171292"/>
    <lineage>
        <taxon>Bacteria</taxon>
        <taxon>Bacillati</taxon>
        <taxon>Actinomycetota</taxon>
        <taxon>Actinomycetes</taxon>
        <taxon>Mycobacteriales</taxon>
        <taxon>Mycobacteriaceae</taxon>
        <taxon>Mycobacterium</taxon>
        <taxon>environmental samples</taxon>
    </lineage>
</organism>
<dbReference type="InterPro" id="IPR019575">
    <property type="entry name" value="Nuop51_4Fe4S-bd"/>
</dbReference>
<keyword evidence="2" id="KW-0004">4Fe-4S</keyword>
<dbReference type="SUPFAM" id="SSF140490">
    <property type="entry name" value="Nqo1C-terminal domain-like"/>
    <property type="match status" value="1"/>
</dbReference>
<dbReference type="Gene3D" id="3.40.30.10">
    <property type="entry name" value="Glutaredoxin"/>
    <property type="match status" value="1"/>
</dbReference>
<keyword evidence="4" id="KW-0408">Iron</keyword>
<dbReference type="Pfam" id="PF10589">
    <property type="entry name" value="NADH_4Fe-4S"/>
    <property type="match status" value="1"/>
</dbReference>
<keyword evidence="7" id="KW-0371">Homeobox</keyword>
<dbReference type="Gene3D" id="3.10.20.600">
    <property type="match status" value="1"/>
</dbReference>
<dbReference type="SUPFAM" id="SSF52833">
    <property type="entry name" value="Thioredoxin-like"/>
    <property type="match status" value="1"/>
</dbReference>
<dbReference type="GO" id="GO:0003677">
    <property type="term" value="F:DNA binding"/>
    <property type="evidence" value="ECO:0007669"/>
    <property type="project" value="UniProtKB-KW"/>
</dbReference>
<evidence type="ECO:0000256" key="2">
    <source>
        <dbReference type="ARBA" id="ARBA00022485"/>
    </source>
</evidence>
<dbReference type="SMART" id="SM00928">
    <property type="entry name" value="NADH_4Fe-4S"/>
    <property type="match status" value="1"/>
</dbReference>
<evidence type="ECO:0000256" key="1">
    <source>
        <dbReference type="ARBA" id="ARBA00007523"/>
    </source>
</evidence>
<dbReference type="SUPFAM" id="SSF142984">
    <property type="entry name" value="Nqo1 middle domain-like"/>
    <property type="match status" value="1"/>
</dbReference>
<reference evidence="7" key="1">
    <citation type="submission" date="2016-03" db="EMBL/GenBank/DDBJ databases">
        <authorList>
            <person name="Ploux O."/>
        </authorList>
    </citation>
    <scope>NUCLEOTIDE SEQUENCE</scope>
    <source>
        <strain evidence="7">UC10</strain>
    </source>
</reference>
<accession>A0A1Y5PCW8</accession>
<dbReference type="PROSITE" id="PS00645">
    <property type="entry name" value="COMPLEX1_51K_2"/>
    <property type="match status" value="1"/>
</dbReference>
<evidence type="ECO:0000259" key="6">
    <source>
        <dbReference type="SMART" id="SM00928"/>
    </source>
</evidence>
<dbReference type="EMBL" id="FLQS01000013">
    <property type="protein sequence ID" value="SBS75169.1"/>
    <property type="molecule type" value="Genomic_DNA"/>
</dbReference>
<dbReference type="InterPro" id="IPR011538">
    <property type="entry name" value="Nuo51_FMN-bd"/>
</dbReference>
<dbReference type="InterPro" id="IPR041921">
    <property type="entry name" value="NuoE_N"/>
</dbReference>
<dbReference type="GO" id="GO:0051539">
    <property type="term" value="F:4 iron, 4 sulfur cluster binding"/>
    <property type="evidence" value="ECO:0007669"/>
    <property type="project" value="UniProtKB-KW"/>
</dbReference>
<name>A0A1Y5PCW8_9MYCO</name>
<evidence type="ECO:0000256" key="5">
    <source>
        <dbReference type="ARBA" id="ARBA00023014"/>
    </source>
</evidence>
<proteinExistence type="inferred from homology"/>
<sequence>MTTTLDMAALLDGRTRDRVGLLDILWDIQRGAGHISADTAGRVAEWLGLSVEDVLETATFYHFFHTEPSGRYRIYLSDNVIAKTRGYDRVRAALERETGARFGGPGSADFGLFETACVGLSDHEPSMLIDGIVFADLTAASVAEIVGGLKSGRSPVQIANPAGLPDDGLAYVEHLTGTAVHTSGPVFFGGDDDSGGLVKSCLAMAPEEVIATITQSGLRGRGGAGFPTGNKWKFCRAATGDDKYIICNADEGEPGTFKDRALLTHSPREVFAGMAIAAHAVGAREGILYLRAEYAYLQHYLERQLTQMRVAGALGDGFDIRIQLGAGAYICGDESALIESCEGKRGTPRLKPPFPVEHGFLGKPTVVNNVETFAAASRIMADGAAWFAAMGVPGSTGTRLLSVAGDCAAPGIYEVEWGITLAQVLDMIGADNPRAVQISGPSGEMLSVAADAGRRLAYDDLSCNGSFMVFNHDRDLLDIVGDFMQFFVDESCGICVPCRAGNVALRQKVGLVAAGRAGRSDLDDMVTWGGIVANTSRCGLGATSPNPILTTLNKFPEIYQAGLRKPSGALLPSFDPAAELTAHALAVTELAPREAL</sequence>
<dbReference type="Gene3D" id="1.20.1440.230">
    <property type="entry name" value="NADH-ubiquinone oxidoreductase 51kDa subunit, iron-sulphur binding domain"/>
    <property type="match status" value="1"/>
</dbReference>
<feature type="domain" description="NADH-ubiquinone oxidoreductase 51kDa subunit iron-sulphur binding" evidence="6">
    <location>
        <begin position="477"/>
        <end position="522"/>
    </location>
</feature>
<dbReference type="Gene3D" id="3.40.50.11540">
    <property type="entry name" value="NADH-ubiquinone oxidoreductase 51kDa subunit"/>
    <property type="match status" value="1"/>
</dbReference>
<dbReference type="GO" id="GO:0046872">
    <property type="term" value="F:metal ion binding"/>
    <property type="evidence" value="ECO:0007669"/>
    <property type="project" value="UniProtKB-KW"/>
</dbReference>
<dbReference type="AlphaFoldDB" id="A0A1Y5PCW8"/>
<dbReference type="PANTHER" id="PTHR43578:SF3">
    <property type="entry name" value="NADH-QUINONE OXIDOREDUCTASE SUBUNIT F"/>
    <property type="match status" value="1"/>
</dbReference>
<evidence type="ECO:0000313" key="7">
    <source>
        <dbReference type="EMBL" id="SBS75169.1"/>
    </source>
</evidence>
<dbReference type="GO" id="GO:0008137">
    <property type="term" value="F:NADH dehydrogenase (ubiquinone) activity"/>
    <property type="evidence" value="ECO:0007669"/>
    <property type="project" value="InterPro"/>
</dbReference>
<dbReference type="PANTHER" id="PTHR43578">
    <property type="entry name" value="NADH-QUINONE OXIDOREDUCTASE SUBUNIT F"/>
    <property type="match status" value="1"/>
</dbReference>
<evidence type="ECO:0000256" key="3">
    <source>
        <dbReference type="ARBA" id="ARBA00022723"/>
    </source>
</evidence>
<dbReference type="Pfam" id="PF01512">
    <property type="entry name" value="Complex1_51K"/>
    <property type="match status" value="1"/>
</dbReference>
<gene>
    <name evidence="7" type="primary">hoxF</name>
    <name evidence="7" type="ORF">MHPYR_200064</name>
</gene>
<keyword evidence="7" id="KW-0560">Oxidoreductase</keyword>
<dbReference type="InterPro" id="IPR037207">
    <property type="entry name" value="Nuop51_4Fe4S-bd_sf"/>
</dbReference>
<dbReference type="InterPro" id="IPR037225">
    <property type="entry name" value="Nuo51_FMN-bd_sf"/>
</dbReference>
<dbReference type="GO" id="GO:0047985">
    <property type="term" value="F:hydrogen dehydrogenase activity"/>
    <property type="evidence" value="ECO:0007669"/>
    <property type="project" value="UniProtKB-EC"/>
</dbReference>
<dbReference type="InterPro" id="IPR036249">
    <property type="entry name" value="Thioredoxin-like_sf"/>
</dbReference>
<keyword evidence="3" id="KW-0479">Metal-binding</keyword>
<comment type="similarity">
    <text evidence="1">Belongs to the complex I 51 kDa subunit family.</text>
</comment>
<dbReference type="GO" id="GO:0010181">
    <property type="term" value="F:FMN binding"/>
    <property type="evidence" value="ECO:0007669"/>
    <property type="project" value="InterPro"/>
</dbReference>
<protein>
    <submittedName>
        <fullName evidence="7">NAD-reducing hydrogenase HoxS subunit alpha</fullName>
        <ecNumber evidence="7">1.12.1.2</ecNumber>
    </submittedName>
</protein>
<dbReference type="Gene3D" id="1.10.10.1590">
    <property type="entry name" value="NADH-quinone oxidoreductase subunit E"/>
    <property type="match status" value="1"/>
</dbReference>
<dbReference type="EC" id="1.12.1.2" evidence="7"/>
<dbReference type="Pfam" id="PF01257">
    <property type="entry name" value="2Fe-2S_thioredx"/>
    <property type="match status" value="1"/>
</dbReference>
<evidence type="ECO:0000256" key="4">
    <source>
        <dbReference type="ARBA" id="ARBA00023004"/>
    </source>
</evidence>